<dbReference type="InterPro" id="IPR036188">
    <property type="entry name" value="FAD/NAD-bd_sf"/>
</dbReference>
<keyword evidence="2" id="KW-0413">Isomerase</keyword>
<evidence type="ECO:0000313" key="3">
    <source>
        <dbReference type="Proteomes" id="UP001565243"/>
    </source>
</evidence>
<dbReference type="NCBIfam" id="TIGR01789">
    <property type="entry name" value="lycopene_cycl"/>
    <property type="match status" value="1"/>
</dbReference>
<evidence type="ECO:0000256" key="1">
    <source>
        <dbReference type="ARBA" id="ARBA00006599"/>
    </source>
</evidence>
<dbReference type="SUPFAM" id="SSF51905">
    <property type="entry name" value="FAD/NAD(P)-binding domain"/>
    <property type="match status" value="1"/>
</dbReference>
<dbReference type="RefSeq" id="WP_369894753.1">
    <property type="nucleotide sequence ID" value="NZ_JBGFFX010000001.1"/>
</dbReference>
<accession>A0ABV4E391</accession>
<dbReference type="Proteomes" id="UP001565243">
    <property type="component" value="Unassembled WGS sequence"/>
</dbReference>
<comment type="caution">
    <text evidence="2">The sequence shown here is derived from an EMBL/GenBank/DDBJ whole genome shotgun (WGS) entry which is preliminary data.</text>
</comment>
<evidence type="ECO:0000313" key="2">
    <source>
        <dbReference type="EMBL" id="MEY8769391.1"/>
    </source>
</evidence>
<dbReference type="EC" id="5.5.1.19" evidence="2"/>
<protein>
    <submittedName>
        <fullName evidence="2">Lycopene beta-cyclase CrtY</fullName>
        <ecNumber evidence="2">5.5.1.19</ecNumber>
    </submittedName>
</protein>
<dbReference type="NCBIfam" id="TIGR01790">
    <property type="entry name" value="carotene-cycl"/>
    <property type="match status" value="1"/>
</dbReference>
<dbReference type="InterPro" id="IPR010108">
    <property type="entry name" value="Lycopene_cyclase_b/e"/>
</dbReference>
<sequence length="386" mass="43682">MTKWDVILVGGGLANGLIALRLRQRQPGLKVLMLEADERAGGNHTWSFHEDDLTPAQHEWLRPLVAHRWQGYEVRFPRYTRTLPGDYLSVTAESFAQALETALGENLLTLCEVSDITPHGVTLADGSTLHAAAVIDGRGYQPSPWLTVGLQAFLGQEWRLAAPHGLTRPVLMDATVDQQQSYRFVYTLPLSADTLLIEDTHYQDSTALDANEARQRIADYAQDQGWTLQHLQREEQGVLPITLQGQPRAFRQEREQLCSGLRAGLFHATTGYSLPLAATLADLIADNGRPTHERLHPLIGQFMARQWRRQRFFRILNRMLFLAGRPERRWQVMQRFYQLDDGLIARFYAGRLKPLDMARILTGKPPVPVGEALLAVLKKSPRLRAF</sequence>
<reference evidence="2 3" key="1">
    <citation type="submission" date="2024-07" db="EMBL/GenBank/DDBJ databases">
        <authorList>
            <person name="Hebao G."/>
        </authorList>
    </citation>
    <scope>NUCLEOTIDE SEQUENCE [LARGE SCALE GENOMIC DNA]</scope>
    <source>
        <strain evidence="2 3">ACCC 02193</strain>
    </source>
</reference>
<dbReference type="EMBL" id="JBGFFX010000001">
    <property type="protein sequence ID" value="MEY8769391.1"/>
    <property type="molecule type" value="Genomic_DNA"/>
</dbReference>
<dbReference type="Gene3D" id="3.50.50.60">
    <property type="entry name" value="FAD/NAD(P)-binding domain"/>
    <property type="match status" value="1"/>
</dbReference>
<organism evidence="2 3">
    <name type="scientific">Erwinia aeris</name>
    <dbReference type="NCBI Taxonomy" id="3239803"/>
    <lineage>
        <taxon>Bacteria</taxon>
        <taxon>Pseudomonadati</taxon>
        <taxon>Pseudomonadota</taxon>
        <taxon>Gammaproteobacteria</taxon>
        <taxon>Enterobacterales</taxon>
        <taxon>Erwiniaceae</taxon>
        <taxon>Erwinia</taxon>
    </lineage>
</organism>
<keyword evidence="3" id="KW-1185">Reference proteome</keyword>
<dbReference type="Pfam" id="PF05834">
    <property type="entry name" value="Lycopene_cycl"/>
    <property type="match status" value="1"/>
</dbReference>
<dbReference type="GO" id="GO:0016853">
    <property type="term" value="F:isomerase activity"/>
    <property type="evidence" value="ECO:0007669"/>
    <property type="project" value="UniProtKB-KW"/>
</dbReference>
<name>A0ABV4E391_9GAMM</name>
<dbReference type="InterPro" id="IPR008461">
    <property type="entry name" value="CrtY"/>
</dbReference>
<proteinExistence type="inferred from homology"/>
<comment type="similarity">
    <text evidence="1">Belongs to the lycopene cyclase family.</text>
</comment>
<gene>
    <name evidence="2" type="primary">crtY</name>
    <name evidence="2" type="ORF">AB6T85_02900</name>
</gene>